<dbReference type="InterPro" id="IPR038740">
    <property type="entry name" value="BioF2-like_GNAT_dom"/>
</dbReference>
<dbReference type="GO" id="GO:0016740">
    <property type="term" value="F:transferase activity"/>
    <property type="evidence" value="ECO:0007669"/>
    <property type="project" value="UniProtKB-KW"/>
</dbReference>
<dbReference type="InterPro" id="IPR016181">
    <property type="entry name" value="Acyl_CoA_acyltransferase"/>
</dbReference>
<evidence type="ECO:0000313" key="2">
    <source>
        <dbReference type="EMBL" id="MBB4913292.1"/>
    </source>
</evidence>
<dbReference type="Proteomes" id="UP000552644">
    <property type="component" value="Unassembled WGS sequence"/>
</dbReference>
<dbReference type="AlphaFoldDB" id="A0A7W7QGN8"/>
<evidence type="ECO:0000313" key="3">
    <source>
        <dbReference type="Proteomes" id="UP000552644"/>
    </source>
</evidence>
<proteinExistence type="predicted"/>
<feature type="domain" description="BioF2-like acetyltransferase" evidence="1">
    <location>
        <begin position="176"/>
        <end position="316"/>
    </location>
</feature>
<accession>A0A7W7QGN8</accession>
<protein>
    <submittedName>
        <fullName evidence="2">CelD/BcsL family acetyltransferase involved in cellulose biosynthesis</fullName>
    </submittedName>
</protein>
<keyword evidence="3" id="KW-1185">Reference proteome</keyword>
<evidence type="ECO:0000259" key="1">
    <source>
        <dbReference type="Pfam" id="PF13480"/>
    </source>
</evidence>
<dbReference type="Gene3D" id="3.40.630.30">
    <property type="match status" value="1"/>
</dbReference>
<gene>
    <name evidence="2" type="ORF">FHS44_000364</name>
</gene>
<comment type="caution">
    <text evidence="2">The sequence shown here is derived from an EMBL/GenBank/DDBJ whole genome shotgun (WGS) entry which is preliminary data.</text>
</comment>
<dbReference type="RefSeq" id="WP_246435049.1">
    <property type="nucleotide sequence ID" value="NZ_JACHJP010000001.1"/>
</dbReference>
<dbReference type="SUPFAM" id="SSF55729">
    <property type="entry name" value="Acyl-CoA N-acyltransferases (Nat)"/>
    <property type="match status" value="1"/>
</dbReference>
<name>A0A7W7QGN8_9ACTN</name>
<reference evidence="2 3" key="1">
    <citation type="submission" date="2020-08" db="EMBL/GenBank/DDBJ databases">
        <title>Genomic Encyclopedia of Type Strains, Phase III (KMG-III): the genomes of soil and plant-associated and newly described type strains.</title>
        <authorList>
            <person name="Whitman W."/>
        </authorList>
    </citation>
    <scope>NUCLEOTIDE SEQUENCE [LARGE SCALE GENOMIC DNA]</scope>
    <source>
        <strain evidence="2 3">CECT 8840</strain>
    </source>
</reference>
<keyword evidence="2" id="KW-0808">Transferase</keyword>
<sequence>MSMSASEAPGETGLAEPARVHAVRTVPLDALTARELETWHRLREANPALDSPYFHPGFAQAVQASGRQVSVAVGRDRAGEIRALLPHHRDRSLIRPAGWPAADFQGPVLAPGTHFPPLGLLADGVRGFAFDHLVEDCTDFEPWIESRRPSPFLDVSGGLDGYLGRASRSGKDNMGQARRRAAKAERTHGTVRFVADSTDHEVLERVIELKRAQYAATGAKDYFSAPDRHELMSGLLRTRGTSFAGVLSTLHAGEKLLAAHFGIRSGSVLHWWFPVYDPEFSNLAPGWMLLRELTIAAPALGITRIDLGRGDDEYKRRAKTGETLVCQGIVTRSSARQTLRRARDSVVETAKSSALGPGLRKIVRGLRNLNR</sequence>
<organism evidence="2 3">
    <name type="scientific">Streptosporangium saharense</name>
    <dbReference type="NCBI Taxonomy" id="1706840"/>
    <lineage>
        <taxon>Bacteria</taxon>
        <taxon>Bacillati</taxon>
        <taxon>Actinomycetota</taxon>
        <taxon>Actinomycetes</taxon>
        <taxon>Streptosporangiales</taxon>
        <taxon>Streptosporangiaceae</taxon>
        <taxon>Streptosporangium</taxon>
    </lineage>
</organism>
<dbReference type="EMBL" id="JACHJP010000001">
    <property type="protein sequence ID" value="MBB4913292.1"/>
    <property type="molecule type" value="Genomic_DNA"/>
</dbReference>
<dbReference type="Pfam" id="PF13480">
    <property type="entry name" value="Acetyltransf_6"/>
    <property type="match status" value="1"/>
</dbReference>